<comment type="caution">
    <text evidence="6">The sequence shown here is derived from an EMBL/GenBank/DDBJ whole genome shotgun (WGS) entry which is preliminary data.</text>
</comment>
<keyword evidence="1 4" id="KW-0812">Transmembrane</keyword>
<organism evidence="6 7">
    <name type="scientific">Batillaria attramentaria</name>
    <dbReference type="NCBI Taxonomy" id="370345"/>
    <lineage>
        <taxon>Eukaryota</taxon>
        <taxon>Metazoa</taxon>
        <taxon>Spiralia</taxon>
        <taxon>Lophotrochozoa</taxon>
        <taxon>Mollusca</taxon>
        <taxon>Gastropoda</taxon>
        <taxon>Caenogastropoda</taxon>
        <taxon>Sorbeoconcha</taxon>
        <taxon>Cerithioidea</taxon>
        <taxon>Batillariidae</taxon>
        <taxon>Batillaria</taxon>
    </lineage>
</organism>
<dbReference type="EMBL" id="JACVVK020000015">
    <property type="protein sequence ID" value="KAK7504478.1"/>
    <property type="molecule type" value="Genomic_DNA"/>
</dbReference>
<evidence type="ECO:0000256" key="5">
    <source>
        <dbReference type="SAM" id="MobiDB-lite"/>
    </source>
</evidence>
<feature type="transmembrane region" description="Helical" evidence="4">
    <location>
        <begin position="196"/>
        <end position="218"/>
    </location>
</feature>
<feature type="transmembrane region" description="Helical" evidence="4">
    <location>
        <begin position="169"/>
        <end position="190"/>
    </location>
</feature>
<dbReference type="GO" id="GO:0016020">
    <property type="term" value="C:membrane"/>
    <property type="evidence" value="ECO:0007669"/>
    <property type="project" value="UniProtKB-SubCell"/>
</dbReference>
<keyword evidence="7" id="KW-1185">Reference proteome</keyword>
<comment type="similarity">
    <text evidence="4">Belongs to the copper transporter (Ctr) (TC 1.A.56) family. SLC31A subfamily.</text>
</comment>
<evidence type="ECO:0000256" key="2">
    <source>
        <dbReference type="ARBA" id="ARBA00022989"/>
    </source>
</evidence>
<keyword evidence="4" id="KW-0406">Ion transport</keyword>
<keyword evidence="4" id="KW-0186">Copper</keyword>
<gene>
    <name evidence="6" type="ORF">BaRGS_00004344</name>
</gene>
<protein>
    <recommendedName>
        <fullName evidence="4">Copper transport protein</fullName>
    </recommendedName>
</protein>
<feature type="region of interest" description="Disordered" evidence="5">
    <location>
        <begin position="235"/>
        <end position="257"/>
    </location>
</feature>
<dbReference type="PANTHER" id="PTHR12483:SF115">
    <property type="entry name" value="COPPER TRANSPORT PROTEIN"/>
    <property type="match status" value="1"/>
</dbReference>
<evidence type="ECO:0000313" key="6">
    <source>
        <dbReference type="EMBL" id="KAK7504478.1"/>
    </source>
</evidence>
<keyword evidence="4" id="KW-0187">Copper transport</keyword>
<reference evidence="6 7" key="1">
    <citation type="journal article" date="2023" name="Sci. Data">
        <title>Genome assembly of the Korean intertidal mud-creeper Batillaria attramentaria.</title>
        <authorList>
            <person name="Patra A.K."/>
            <person name="Ho P.T."/>
            <person name="Jun S."/>
            <person name="Lee S.J."/>
            <person name="Kim Y."/>
            <person name="Won Y.J."/>
        </authorList>
    </citation>
    <scope>NUCLEOTIDE SEQUENCE [LARGE SCALE GENOMIC DNA]</scope>
    <source>
        <strain evidence="6">Wonlab-2016</strain>
    </source>
</reference>
<evidence type="ECO:0000256" key="3">
    <source>
        <dbReference type="ARBA" id="ARBA00023136"/>
    </source>
</evidence>
<dbReference type="Proteomes" id="UP001519460">
    <property type="component" value="Unassembled WGS sequence"/>
</dbReference>
<feature type="compositionally biased region" description="Polar residues" evidence="5">
    <location>
        <begin position="248"/>
        <end position="257"/>
    </location>
</feature>
<evidence type="ECO:0000256" key="1">
    <source>
        <dbReference type="ARBA" id="ARBA00022692"/>
    </source>
</evidence>
<evidence type="ECO:0000313" key="7">
    <source>
        <dbReference type="Proteomes" id="UP001519460"/>
    </source>
</evidence>
<keyword evidence="4" id="KW-0813">Transport</keyword>
<sequence>MKSAYRTFGIGFFRCTVGTFDNKQVRGHVLRPYFRISNLIAKSQSNFNFLLTLSNHSRALICVYMTFFTTDVKISDLLFRGLNINNTEELVGACAVVLVATVAFEALKVLKTYLELRLNENPLSGVQHLQSHCSQASASPTPSNTHDEILLLSSLRIPVTVDQVRNRKICLHVLNTLSHMFNFFYGYMLMLVVMTYSVWLGVAVILGCGIGYWIFGAIGQTIQMHYKNFSSTTLNTDDDHHHSPNPSPQTVQACGDL</sequence>
<evidence type="ECO:0000256" key="4">
    <source>
        <dbReference type="RuleBase" id="RU367022"/>
    </source>
</evidence>
<dbReference type="PANTHER" id="PTHR12483">
    <property type="entry name" value="SOLUTE CARRIER FAMILY 31 COPPER TRANSPORTERS"/>
    <property type="match status" value="1"/>
</dbReference>
<dbReference type="Pfam" id="PF04145">
    <property type="entry name" value="Ctr"/>
    <property type="match status" value="1"/>
</dbReference>
<keyword evidence="3 4" id="KW-0472">Membrane</keyword>
<dbReference type="AlphaFoldDB" id="A0ABD0LZB8"/>
<dbReference type="GO" id="GO:0005375">
    <property type="term" value="F:copper ion transmembrane transporter activity"/>
    <property type="evidence" value="ECO:0007669"/>
    <property type="project" value="UniProtKB-UniRule"/>
</dbReference>
<dbReference type="InterPro" id="IPR007274">
    <property type="entry name" value="Cop_transporter"/>
</dbReference>
<accession>A0ABD0LZB8</accession>
<keyword evidence="2 4" id="KW-1133">Transmembrane helix</keyword>
<name>A0ABD0LZB8_9CAEN</name>
<comment type="subcellular location">
    <subcellularLocation>
        <location evidence="4">Membrane</location>
        <topology evidence="4">Multi-pass membrane protein</topology>
    </subcellularLocation>
</comment>
<proteinExistence type="inferred from homology"/>